<gene>
    <name evidence="1" type="ORF">Syun_014118</name>
</gene>
<name>A0AAP0JIP3_9MAGN</name>
<dbReference type="EMBL" id="JBBNAF010000006">
    <property type="protein sequence ID" value="KAK9134788.1"/>
    <property type="molecule type" value="Genomic_DNA"/>
</dbReference>
<reference evidence="1 2" key="1">
    <citation type="submission" date="2024-01" db="EMBL/GenBank/DDBJ databases">
        <title>Genome assemblies of Stephania.</title>
        <authorList>
            <person name="Yang L."/>
        </authorList>
    </citation>
    <scope>NUCLEOTIDE SEQUENCE [LARGE SCALE GENOMIC DNA]</scope>
    <source>
        <strain evidence="1">YNDBR</strain>
        <tissue evidence="1">Leaf</tissue>
    </source>
</reference>
<dbReference type="AlphaFoldDB" id="A0AAP0JIP3"/>
<evidence type="ECO:0000313" key="2">
    <source>
        <dbReference type="Proteomes" id="UP001420932"/>
    </source>
</evidence>
<accession>A0AAP0JIP3</accession>
<keyword evidence="2" id="KW-1185">Reference proteome</keyword>
<proteinExistence type="predicted"/>
<protein>
    <recommendedName>
        <fullName evidence="3">Gag protein</fullName>
    </recommendedName>
</protein>
<dbReference type="Proteomes" id="UP001420932">
    <property type="component" value="Unassembled WGS sequence"/>
</dbReference>
<organism evidence="1 2">
    <name type="scientific">Stephania yunnanensis</name>
    <dbReference type="NCBI Taxonomy" id="152371"/>
    <lineage>
        <taxon>Eukaryota</taxon>
        <taxon>Viridiplantae</taxon>
        <taxon>Streptophyta</taxon>
        <taxon>Embryophyta</taxon>
        <taxon>Tracheophyta</taxon>
        <taxon>Spermatophyta</taxon>
        <taxon>Magnoliopsida</taxon>
        <taxon>Ranunculales</taxon>
        <taxon>Menispermaceae</taxon>
        <taxon>Menispermoideae</taxon>
        <taxon>Cissampelideae</taxon>
        <taxon>Stephania</taxon>
    </lineage>
</organism>
<sequence length="126" mass="14696">MASSSNNNPLSLRSILEKDKLSGTNFLDWFRNMRIVLKHERKLYVPDALIPEDPPLNATKAVKDAHNKHVNDFTDVACIMLTTMNRELQKDMELMEAYEMAITLKEMFQQQARQERFEIVKNLHSC</sequence>
<comment type="caution">
    <text evidence="1">The sequence shown here is derived from an EMBL/GenBank/DDBJ whole genome shotgun (WGS) entry which is preliminary data.</text>
</comment>
<evidence type="ECO:0000313" key="1">
    <source>
        <dbReference type="EMBL" id="KAK9134788.1"/>
    </source>
</evidence>
<evidence type="ECO:0008006" key="3">
    <source>
        <dbReference type="Google" id="ProtNLM"/>
    </source>
</evidence>